<gene>
    <name evidence="1" type="ORF">EZS28_035397</name>
</gene>
<evidence type="ECO:0000313" key="1">
    <source>
        <dbReference type="EMBL" id="KAA6369076.1"/>
    </source>
</evidence>
<protein>
    <submittedName>
        <fullName evidence="1">Uncharacterized protein</fullName>
    </submittedName>
</protein>
<dbReference type="Proteomes" id="UP000324800">
    <property type="component" value="Unassembled WGS sequence"/>
</dbReference>
<accession>A0A5J4UE81</accession>
<name>A0A5J4UE81_9EUKA</name>
<evidence type="ECO:0000313" key="2">
    <source>
        <dbReference type="Proteomes" id="UP000324800"/>
    </source>
</evidence>
<sequence>MQRGSVSVIDNTCLERVVLVAPAHGDHDQIDNSRNQLRYSRNGFKNVSQTTQTLSKRNRIILNQRSQKGVNLFFSCLRKCGIEQDAIEIIIENWETAWKRHCVGLTKLAKFLNQEGITEQELIETKQPQTMIINFIAYLMRQETNSAIKNARAAISTLLLFIRHPDQQMHTPLISQLMKGVEMRTRKIQQEEEM</sequence>
<organism evidence="1 2">
    <name type="scientific">Streblomastix strix</name>
    <dbReference type="NCBI Taxonomy" id="222440"/>
    <lineage>
        <taxon>Eukaryota</taxon>
        <taxon>Metamonada</taxon>
        <taxon>Preaxostyla</taxon>
        <taxon>Oxymonadida</taxon>
        <taxon>Streblomastigidae</taxon>
        <taxon>Streblomastix</taxon>
    </lineage>
</organism>
<comment type="caution">
    <text evidence="1">The sequence shown here is derived from an EMBL/GenBank/DDBJ whole genome shotgun (WGS) entry which is preliminary data.</text>
</comment>
<dbReference type="EMBL" id="SNRW01016723">
    <property type="protein sequence ID" value="KAA6369076.1"/>
    <property type="molecule type" value="Genomic_DNA"/>
</dbReference>
<proteinExistence type="predicted"/>
<reference evidence="1 2" key="1">
    <citation type="submission" date="2019-03" db="EMBL/GenBank/DDBJ databases">
        <title>Single cell metagenomics reveals metabolic interactions within the superorganism composed of flagellate Streblomastix strix and complex community of Bacteroidetes bacteria on its surface.</title>
        <authorList>
            <person name="Treitli S.C."/>
            <person name="Kolisko M."/>
            <person name="Husnik F."/>
            <person name="Keeling P."/>
            <person name="Hampl V."/>
        </authorList>
    </citation>
    <scope>NUCLEOTIDE SEQUENCE [LARGE SCALE GENOMIC DNA]</scope>
    <source>
        <strain evidence="1">ST1C</strain>
    </source>
</reference>
<dbReference type="AlphaFoldDB" id="A0A5J4UE81"/>